<dbReference type="OrthoDB" id="3228837at2759"/>
<name>A0A2G8S6S2_9APHY</name>
<dbReference type="SUPFAM" id="SSF52540">
    <property type="entry name" value="P-loop containing nucleoside triphosphate hydrolases"/>
    <property type="match status" value="1"/>
</dbReference>
<sequence length="825" mass="91971">MNCFRPCDGGDVDDVLSNAKAVLESGKAAFATSPIRGLNRLTDVLVSLIDGISRISRHPLHPPPKTPGSNAHPLAVLSREISHLVRLIDGTTRRVRNCIEKCPANDPKRHALEDDLRSPALSNHFEQLSTNLTELKARADGINRGPPLLKYLHGQRDSRALDDIRNGVHEAVEYYDNKCRPVIERSVDNCFQAGTDSEKTKKTTEETVHRTLETDESFADGDSGGIDLGVVLDDTILETLPHAAADCQSPIQRLKNHLQTGTRLEVLEELEDWVHTAPSDKSICVLNGAVGTGKSSIASHFARRLRESGHLGAAIFFDRGVDALSSTRLFFSSLAYQLAHSQDSFRPHVFTAVEEYLRLGRSQDVKYQGEHLVRQPLLAARNQRTPVVIVVDAVDECEEDSPGLLSTVLQLLATCVRDVTFPLRIFLTSVPEHFLDGPLSQGTVTVRRMSLHTLSRESVNRDIAIFIRNRLSRMKSSKSLLAERPDLVDRLVIRANGLFVYARTAMDFFHDDPEKLEERLDLLFSIIPSGLEPLDSLYLSILQYAFPPTRLEQQPALRAVVQSVLGCIPVLRDPISPRALESLVHVPYKDSLPVLHQLRCMILSNGNDPDELFRPVHATFAQFLASSARCPNRLYLVDVKRANARLAEGCLKVIRNLDKNMCRLEDPSLRKADIPDLADRLHTHVPPHVQYACLHWATHLQGACRPGDAHETKGCRCVELVDLVKDFATMKMLVWMEALGYLGRLDVAMRGLVAARDYLGTRHPRIRSVLEGGCQLLVDHQAEIEACPDDVYLSKIPQEGYTSADREPESSFIDRNGHNVKIGLF</sequence>
<dbReference type="InterPro" id="IPR027417">
    <property type="entry name" value="P-loop_NTPase"/>
</dbReference>
<evidence type="ECO:0000256" key="1">
    <source>
        <dbReference type="ARBA" id="ARBA00022737"/>
    </source>
</evidence>
<dbReference type="STRING" id="1077348.A0A2G8S6S2"/>
<keyword evidence="1" id="KW-0677">Repeat</keyword>
<dbReference type="PANTHER" id="PTHR10039">
    <property type="entry name" value="AMELOGENIN"/>
    <property type="match status" value="1"/>
</dbReference>
<evidence type="ECO:0000313" key="3">
    <source>
        <dbReference type="EMBL" id="PIL29479.1"/>
    </source>
</evidence>
<evidence type="ECO:0000259" key="2">
    <source>
        <dbReference type="Pfam" id="PF24883"/>
    </source>
</evidence>
<organism evidence="3 4">
    <name type="scientific">Ganoderma sinense ZZ0214-1</name>
    <dbReference type="NCBI Taxonomy" id="1077348"/>
    <lineage>
        <taxon>Eukaryota</taxon>
        <taxon>Fungi</taxon>
        <taxon>Dikarya</taxon>
        <taxon>Basidiomycota</taxon>
        <taxon>Agaricomycotina</taxon>
        <taxon>Agaricomycetes</taxon>
        <taxon>Polyporales</taxon>
        <taxon>Polyporaceae</taxon>
        <taxon>Ganoderma</taxon>
    </lineage>
</organism>
<dbReference type="Pfam" id="PF24883">
    <property type="entry name" value="NPHP3_N"/>
    <property type="match status" value="1"/>
</dbReference>
<evidence type="ECO:0000313" key="4">
    <source>
        <dbReference type="Proteomes" id="UP000230002"/>
    </source>
</evidence>
<dbReference type="EMBL" id="AYKW01000022">
    <property type="protein sequence ID" value="PIL29479.1"/>
    <property type="molecule type" value="Genomic_DNA"/>
</dbReference>
<dbReference type="Gene3D" id="3.40.50.300">
    <property type="entry name" value="P-loop containing nucleotide triphosphate hydrolases"/>
    <property type="match status" value="1"/>
</dbReference>
<dbReference type="InterPro" id="IPR056884">
    <property type="entry name" value="NPHP3-like_N"/>
</dbReference>
<gene>
    <name evidence="3" type="ORF">GSI_08421</name>
</gene>
<proteinExistence type="predicted"/>
<feature type="domain" description="Nephrocystin 3-like N-terminal" evidence="2">
    <location>
        <begin position="267"/>
        <end position="429"/>
    </location>
</feature>
<protein>
    <recommendedName>
        <fullName evidence="2">Nephrocystin 3-like N-terminal domain-containing protein</fullName>
    </recommendedName>
</protein>
<dbReference type="Proteomes" id="UP000230002">
    <property type="component" value="Unassembled WGS sequence"/>
</dbReference>
<reference evidence="3 4" key="1">
    <citation type="journal article" date="2015" name="Sci. Rep.">
        <title>Chromosome-level genome map provides insights into diverse defense mechanisms in the medicinal fungus Ganoderma sinense.</title>
        <authorList>
            <person name="Zhu Y."/>
            <person name="Xu J."/>
            <person name="Sun C."/>
            <person name="Zhou S."/>
            <person name="Xu H."/>
            <person name="Nelson D.R."/>
            <person name="Qian J."/>
            <person name="Song J."/>
            <person name="Luo H."/>
            <person name="Xiang L."/>
            <person name="Li Y."/>
            <person name="Xu Z."/>
            <person name="Ji A."/>
            <person name="Wang L."/>
            <person name="Lu S."/>
            <person name="Hayward A."/>
            <person name="Sun W."/>
            <person name="Li X."/>
            <person name="Schwartz D.C."/>
            <person name="Wang Y."/>
            <person name="Chen S."/>
        </authorList>
    </citation>
    <scope>NUCLEOTIDE SEQUENCE [LARGE SCALE GENOMIC DNA]</scope>
    <source>
        <strain evidence="3 4">ZZ0214-1</strain>
    </source>
</reference>
<comment type="caution">
    <text evidence="3">The sequence shown here is derived from an EMBL/GenBank/DDBJ whole genome shotgun (WGS) entry which is preliminary data.</text>
</comment>
<accession>A0A2G8S6S2</accession>
<dbReference type="AlphaFoldDB" id="A0A2G8S6S2"/>
<keyword evidence="4" id="KW-1185">Reference proteome</keyword>
<dbReference type="PANTHER" id="PTHR10039:SF14">
    <property type="entry name" value="NACHT DOMAIN-CONTAINING PROTEIN"/>
    <property type="match status" value="1"/>
</dbReference>